<dbReference type="AlphaFoldDB" id="A0A1B7L109"/>
<dbReference type="Proteomes" id="UP000078225">
    <property type="component" value="Unassembled WGS sequence"/>
</dbReference>
<sequence>MADDNVSVAHSYNEACELLRSGFVKHVRLGWNVGSDEFFRIASDWCDAGAKIKRRDNGFVISVKGFPVPRQH</sequence>
<gene>
    <name evidence="1" type="ORF">A9B99_11320</name>
</gene>
<reference evidence="2" key="1">
    <citation type="submission" date="2016-05" db="EMBL/GenBank/DDBJ databases">
        <authorList>
            <person name="Behera P."/>
            <person name="Vaishampayan P."/>
            <person name="Singh N."/>
            <person name="Raina V."/>
            <person name="Suar M."/>
            <person name="Pattnaik A."/>
            <person name="Rastogi G."/>
        </authorList>
    </citation>
    <scope>NUCLEOTIDE SEQUENCE [LARGE SCALE GENOMIC DNA]</scope>
    <source>
        <strain evidence="2">MP23</strain>
    </source>
</reference>
<protein>
    <submittedName>
        <fullName evidence="1">Uncharacterized protein</fullName>
    </submittedName>
</protein>
<evidence type="ECO:0000313" key="2">
    <source>
        <dbReference type="Proteomes" id="UP000078225"/>
    </source>
</evidence>
<proteinExistence type="predicted"/>
<dbReference type="RefSeq" id="WP_064599296.1">
    <property type="nucleotide sequence ID" value="NZ_CP134782.1"/>
</dbReference>
<comment type="caution">
    <text evidence="1">The sequence shown here is derived from an EMBL/GenBank/DDBJ whole genome shotgun (WGS) entry which is preliminary data.</text>
</comment>
<organism evidence="1 2">
    <name type="scientific">Mangrovibacter phragmitis</name>
    <dbReference type="NCBI Taxonomy" id="1691903"/>
    <lineage>
        <taxon>Bacteria</taxon>
        <taxon>Pseudomonadati</taxon>
        <taxon>Pseudomonadota</taxon>
        <taxon>Gammaproteobacteria</taxon>
        <taxon>Enterobacterales</taxon>
        <taxon>Enterobacteriaceae</taxon>
        <taxon>Mangrovibacter</taxon>
    </lineage>
</organism>
<name>A0A1B7L109_9ENTR</name>
<dbReference type="EMBL" id="LYRP01000033">
    <property type="protein sequence ID" value="OAT76034.1"/>
    <property type="molecule type" value="Genomic_DNA"/>
</dbReference>
<accession>A0A1B7L109</accession>
<keyword evidence="2" id="KW-1185">Reference proteome</keyword>
<dbReference type="OrthoDB" id="6520322at2"/>
<evidence type="ECO:0000313" key="1">
    <source>
        <dbReference type="EMBL" id="OAT76034.1"/>
    </source>
</evidence>